<keyword evidence="1" id="KW-0812">Transmembrane</keyword>
<keyword evidence="3" id="KW-0012">Acyltransferase</keyword>
<dbReference type="Pfam" id="PF01553">
    <property type="entry name" value="Acyltransferase"/>
    <property type="match status" value="1"/>
</dbReference>
<reference evidence="3 4" key="1">
    <citation type="submission" date="2023-11" db="EMBL/GenBank/DDBJ databases">
        <authorList>
            <person name="Xu M."/>
            <person name="Jiang T."/>
        </authorList>
    </citation>
    <scope>NUCLEOTIDE SEQUENCE [LARGE SCALE GENOMIC DNA]</scope>
    <source>
        <strain evidence="3 4">SD</strain>
    </source>
</reference>
<feature type="transmembrane region" description="Helical" evidence="1">
    <location>
        <begin position="21"/>
        <end position="46"/>
    </location>
</feature>
<dbReference type="EMBL" id="JAXAVX010000010">
    <property type="protein sequence ID" value="MDX8153041.1"/>
    <property type="molecule type" value="Genomic_DNA"/>
</dbReference>
<proteinExistence type="predicted"/>
<feature type="domain" description="Phospholipid/glycerol acyltransferase" evidence="2">
    <location>
        <begin position="136"/>
        <end position="282"/>
    </location>
</feature>
<evidence type="ECO:0000256" key="1">
    <source>
        <dbReference type="SAM" id="Phobius"/>
    </source>
</evidence>
<keyword evidence="3" id="KW-0808">Transferase</keyword>
<comment type="caution">
    <text evidence="3">The sequence shown here is derived from an EMBL/GenBank/DDBJ whole genome shotgun (WGS) entry which is preliminary data.</text>
</comment>
<keyword evidence="4" id="KW-1185">Reference proteome</keyword>
<dbReference type="SUPFAM" id="SSF69593">
    <property type="entry name" value="Glycerol-3-phosphate (1)-acyltransferase"/>
    <property type="match status" value="1"/>
</dbReference>
<dbReference type="Proteomes" id="UP001277761">
    <property type="component" value="Unassembled WGS sequence"/>
</dbReference>
<feature type="transmembrane region" description="Helical" evidence="1">
    <location>
        <begin position="66"/>
        <end position="87"/>
    </location>
</feature>
<name>A0ABU4VMI0_9ACTN</name>
<evidence type="ECO:0000259" key="2">
    <source>
        <dbReference type="SMART" id="SM00563"/>
    </source>
</evidence>
<accession>A0ABU4VMI0</accession>
<organism evidence="3 4">
    <name type="scientific">Patulibacter brassicae</name>
    <dbReference type="NCBI Taxonomy" id="1705717"/>
    <lineage>
        <taxon>Bacteria</taxon>
        <taxon>Bacillati</taxon>
        <taxon>Actinomycetota</taxon>
        <taxon>Thermoleophilia</taxon>
        <taxon>Solirubrobacterales</taxon>
        <taxon>Patulibacteraceae</taxon>
        <taxon>Patulibacter</taxon>
    </lineage>
</organism>
<keyword evidence="1" id="KW-0472">Membrane</keyword>
<evidence type="ECO:0000313" key="3">
    <source>
        <dbReference type="EMBL" id="MDX8153041.1"/>
    </source>
</evidence>
<dbReference type="PANTHER" id="PTHR10983">
    <property type="entry name" value="1-ACYLGLYCEROL-3-PHOSPHATE ACYLTRANSFERASE-RELATED"/>
    <property type="match status" value="1"/>
</dbReference>
<protein>
    <submittedName>
        <fullName evidence="3">1-acyl-sn-glycerol-3-phosphate acyltransferase</fullName>
    </submittedName>
</protein>
<keyword evidence="1" id="KW-1133">Transmembrane helix</keyword>
<dbReference type="PANTHER" id="PTHR10983:SF24">
    <property type="entry name" value="1-ACYLGLYCEROL-3-PHOSPHATE O-ACYLTRANSFERASE 3, ISOFORM E-RELATED"/>
    <property type="match status" value="1"/>
</dbReference>
<dbReference type="CDD" id="cd07990">
    <property type="entry name" value="LPLAT_LCLAT1-like"/>
    <property type="match status" value="1"/>
</dbReference>
<dbReference type="InterPro" id="IPR002123">
    <property type="entry name" value="Plipid/glycerol_acylTrfase"/>
</dbReference>
<dbReference type="SMART" id="SM00563">
    <property type="entry name" value="PlsC"/>
    <property type="match status" value="1"/>
</dbReference>
<dbReference type="GO" id="GO:0016746">
    <property type="term" value="F:acyltransferase activity"/>
    <property type="evidence" value="ECO:0007669"/>
    <property type="project" value="UniProtKB-KW"/>
</dbReference>
<evidence type="ECO:0000313" key="4">
    <source>
        <dbReference type="Proteomes" id="UP001277761"/>
    </source>
</evidence>
<sequence length="356" mass="40094">MGPLLPDDSPRGTRYLRRVRGIAIELLALVLVTVLSPVLQLGALLVDVALWLRRRKPWVALRLVAMLWWFLVGDLLGLTRVLLIRAAGLGRDSPTRRWRLYRLRMWWAGWHLAGVRRLFGLRLEVEGQELAGPGRAIYLVRHASIIDNTLPDVVLARPHGIGLRFVVKRELRMIPTLDLGGELVPTSFVRRGSGDTDRELEQLRQLAVDLGPDEGILIYPEGTRMTPRKLARAKEIVRERQPELADRVERFEHVLPPRLGGPLTVMADAPEADIVLCGHVGFDGFVSVGDVWRGGLLRTTIRVRVWRYPAAEVPAGEAERATWLYDRWLEVDAWVGEQQRALLAAGEDATAVVPHE</sequence>
<dbReference type="RefSeq" id="WP_319955193.1">
    <property type="nucleotide sequence ID" value="NZ_JAXAVX010000010.1"/>
</dbReference>
<gene>
    <name evidence="3" type="ORF">SK069_15690</name>
</gene>